<reference evidence="1" key="2">
    <citation type="submission" date="2025-09" db="UniProtKB">
        <authorList>
            <consortium name="Ensembl"/>
        </authorList>
    </citation>
    <scope>IDENTIFICATION</scope>
</reference>
<protein>
    <submittedName>
        <fullName evidence="1">Uncharacterized protein</fullName>
    </submittedName>
</protein>
<dbReference type="AlphaFoldDB" id="A0A8C5IX01"/>
<dbReference type="Ensembl" id="ENSJHYT00000011519.1">
    <property type="protein sequence ID" value="ENSJHYP00000009508.1"/>
    <property type="gene ID" value="ENSJHYG00000007503.1"/>
</dbReference>
<keyword evidence="2" id="KW-1185">Reference proteome</keyword>
<dbReference type="Proteomes" id="UP000694408">
    <property type="component" value="Unplaced"/>
</dbReference>
<accession>A0A8C5IX01</accession>
<dbReference type="OMA" id="RILGNCH"/>
<organism evidence="1 2">
    <name type="scientific">Junco hyemalis</name>
    <name type="common">Dark-eyed junco</name>
    <dbReference type="NCBI Taxonomy" id="40217"/>
    <lineage>
        <taxon>Eukaryota</taxon>
        <taxon>Metazoa</taxon>
        <taxon>Chordata</taxon>
        <taxon>Craniata</taxon>
        <taxon>Vertebrata</taxon>
        <taxon>Euteleostomi</taxon>
        <taxon>Archelosauria</taxon>
        <taxon>Archosauria</taxon>
        <taxon>Dinosauria</taxon>
        <taxon>Saurischia</taxon>
        <taxon>Theropoda</taxon>
        <taxon>Coelurosauria</taxon>
        <taxon>Aves</taxon>
        <taxon>Neognathae</taxon>
        <taxon>Neoaves</taxon>
        <taxon>Telluraves</taxon>
        <taxon>Australaves</taxon>
        <taxon>Passeriformes</taxon>
        <taxon>Passerellidae</taxon>
        <taxon>Junco</taxon>
    </lineage>
</organism>
<sequence length="144" mass="16423">AMDAPIPQEIQRLLEEAEGYLCQALREEPLSARARDQGAAILRSLQRLRARWVPMDFPEFRNIPGTPPAAGIPPRFGIVWVFQAWDNGRILGCCRCFGWILSGLGWGFSPLFIRKEFWDISDLFSIFRVGISPSFYKEGVLEYS</sequence>
<proteinExistence type="predicted"/>
<dbReference type="Gene3D" id="6.10.250.220">
    <property type="match status" value="1"/>
</dbReference>
<name>A0A8C5IX01_JUNHY</name>
<evidence type="ECO:0000313" key="1">
    <source>
        <dbReference type="Ensembl" id="ENSJHYP00000009508.1"/>
    </source>
</evidence>
<reference evidence="1" key="1">
    <citation type="submission" date="2025-08" db="UniProtKB">
        <authorList>
            <consortium name="Ensembl"/>
        </authorList>
    </citation>
    <scope>IDENTIFICATION</scope>
</reference>
<evidence type="ECO:0000313" key="2">
    <source>
        <dbReference type="Proteomes" id="UP000694408"/>
    </source>
</evidence>